<reference evidence="2 3" key="1">
    <citation type="submission" date="2018-09" db="EMBL/GenBank/DDBJ databases">
        <title>Genomic epidemiology reveals two lineages of Vibrio cholerae that can cause global cholera epidemics despite absence of cholera toxin gene.</title>
        <authorList>
            <person name="Wang H."/>
            <person name="Zen W."/>
            <person name="Yu H."/>
            <person name="Zhang W."/>
            <person name="Pan J."/>
            <person name="Yang C."/>
            <person name="Cui Y."/>
        </authorList>
    </citation>
    <scope>NUCLEOTIDE SEQUENCE [LARGE SCALE GENOMIC DNA]</scope>
    <source>
        <strain evidence="2 3">00-1_S85</strain>
    </source>
</reference>
<name>A0A2V4NY78_VIBCL</name>
<evidence type="ECO:0000313" key="2">
    <source>
        <dbReference type="EMBL" id="MVD22333.1"/>
    </source>
</evidence>
<organism evidence="2 3">
    <name type="scientific">Vibrio cholerae</name>
    <dbReference type="NCBI Taxonomy" id="666"/>
    <lineage>
        <taxon>Bacteria</taxon>
        <taxon>Pseudomonadati</taxon>
        <taxon>Pseudomonadota</taxon>
        <taxon>Gammaproteobacteria</taxon>
        <taxon>Vibrionales</taxon>
        <taxon>Vibrionaceae</taxon>
        <taxon>Vibrio</taxon>
    </lineage>
</organism>
<dbReference type="EMBL" id="QZRB01000003">
    <property type="protein sequence ID" value="MVD22333.1"/>
    <property type="molecule type" value="Genomic_DNA"/>
</dbReference>
<gene>
    <name evidence="2" type="ORF">D6U24_03080</name>
</gene>
<dbReference type="AlphaFoldDB" id="A0A2V4NY78"/>
<dbReference type="Proteomes" id="UP000471242">
    <property type="component" value="Unassembled WGS sequence"/>
</dbReference>
<comment type="caution">
    <text evidence="2">The sequence shown here is derived from an EMBL/GenBank/DDBJ whole genome shotgun (WGS) entry which is preliminary data.</text>
</comment>
<sequence length="63" mass="6932">MMGPKQTERGPITKSDGTKMGPKRGLNRVIFSTLLFIKTVLAKNKAPLAERSVERFSVTANRG</sequence>
<accession>A0A2V4NY78</accession>
<protein>
    <submittedName>
        <fullName evidence="2">Uncharacterized protein</fullName>
    </submittedName>
</protein>
<evidence type="ECO:0000256" key="1">
    <source>
        <dbReference type="SAM" id="MobiDB-lite"/>
    </source>
</evidence>
<proteinExistence type="predicted"/>
<feature type="region of interest" description="Disordered" evidence="1">
    <location>
        <begin position="1"/>
        <end position="24"/>
    </location>
</feature>
<evidence type="ECO:0000313" key="3">
    <source>
        <dbReference type="Proteomes" id="UP000471242"/>
    </source>
</evidence>